<keyword evidence="2" id="KW-0732">Signal</keyword>
<protein>
    <submittedName>
        <fullName evidence="3">Uncharacterized protein</fullName>
    </submittedName>
</protein>
<dbReference type="EMBL" id="CP071793">
    <property type="protein sequence ID" value="QTD50081.1"/>
    <property type="molecule type" value="Genomic_DNA"/>
</dbReference>
<gene>
    <name evidence="3" type="ORF">J3U87_31235</name>
</gene>
<sequence length="214" mass="22879">MKNWLAITAALALMTISVGCGSSANVEVIDLNTVLDVMVQTMDQLAETPVENATEGENPEDVVAVAESDNAEVTHTFLTTYAKNLNDAKVMSKPVGISMRADGAIEGFTDADGDGAMGSSDKQLFTVEIDQERSRLIATDTQNSYHRDHGFRISPGGLFMGYMLGSMLHRQRASGIAPSRFSNMKMSPSNYHSSAVSKARARSSGGSRSFSSGK</sequence>
<keyword evidence="4" id="KW-1185">Reference proteome</keyword>
<feature type="region of interest" description="Disordered" evidence="1">
    <location>
        <begin position="187"/>
        <end position="214"/>
    </location>
</feature>
<evidence type="ECO:0000256" key="2">
    <source>
        <dbReference type="SAM" id="SignalP"/>
    </source>
</evidence>
<dbReference type="Proteomes" id="UP000663929">
    <property type="component" value="Chromosome"/>
</dbReference>
<feature type="signal peptide" evidence="2">
    <location>
        <begin position="1"/>
        <end position="24"/>
    </location>
</feature>
<feature type="chain" id="PRO_5035238875" evidence="2">
    <location>
        <begin position="25"/>
        <end position="214"/>
    </location>
</feature>
<feature type="compositionally biased region" description="Low complexity" evidence="1">
    <location>
        <begin position="193"/>
        <end position="214"/>
    </location>
</feature>
<proteinExistence type="predicted"/>
<evidence type="ECO:0000313" key="4">
    <source>
        <dbReference type="Proteomes" id="UP000663929"/>
    </source>
</evidence>
<evidence type="ECO:0000256" key="1">
    <source>
        <dbReference type="SAM" id="MobiDB-lite"/>
    </source>
</evidence>
<reference evidence="3" key="1">
    <citation type="submission" date="2021-03" db="EMBL/GenBank/DDBJ databases">
        <title>Acanthopleuribacteraceae sp. M133.</title>
        <authorList>
            <person name="Wang G."/>
        </authorList>
    </citation>
    <scope>NUCLEOTIDE SEQUENCE</scope>
    <source>
        <strain evidence="3">M133</strain>
    </source>
</reference>
<organism evidence="3 4">
    <name type="scientific">Sulfidibacter corallicola</name>
    <dbReference type="NCBI Taxonomy" id="2818388"/>
    <lineage>
        <taxon>Bacteria</taxon>
        <taxon>Pseudomonadati</taxon>
        <taxon>Acidobacteriota</taxon>
        <taxon>Holophagae</taxon>
        <taxon>Acanthopleuribacterales</taxon>
        <taxon>Acanthopleuribacteraceae</taxon>
        <taxon>Sulfidibacter</taxon>
    </lineage>
</organism>
<dbReference type="AlphaFoldDB" id="A0A8A4TMG5"/>
<dbReference type="RefSeq" id="WP_237379711.1">
    <property type="nucleotide sequence ID" value="NZ_CP071793.1"/>
</dbReference>
<accession>A0A8A4TMG5</accession>
<dbReference type="KEGG" id="scor:J3U87_31235"/>
<evidence type="ECO:0000313" key="3">
    <source>
        <dbReference type="EMBL" id="QTD50081.1"/>
    </source>
</evidence>
<name>A0A8A4TMG5_SULCO</name>
<dbReference type="PROSITE" id="PS51257">
    <property type="entry name" value="PROKAR_LIPOPROTEIN"/>
    <property type="match status" value="1"/>
</dbReference>